<reference evidence="6" key="1">
    <citation type="submission" date="2018-03" db="EMBL/GenBank/DDBJ databases">
        <authorList>
            <person name="Rodrigo-Torres L."/>
            <person name="Arahal R. D."/>
            <person name="Lucena T."/>
        </authorList>
    </citation>
    <scope>NUCLEOTIDE SEQUENCE [LARGE SCALE GENOMIC DNA]</scope>
    <source>
        <strain evidence="6">CECT 7615</strain>
    </source>
</reference>
<dbReference type="AlphaFoldDB" id="A0A2R8CFG7"/>
<dbReference type="InterPro" id="IPR036259">
    <property type="entry name" value="MFS_trans_sf"/>
</dbReference>
<feature type="transmembrane region" description="Helical" evidence="4">
    <location>
        <begin position="43"/>
        <end position="61"/>
    </location>
</feature>
<dbReference type="OrthoDB" id="7200137at2"/>
<feature type="transmembrane region" description="Helical" evidence="4">
    <location>
        <begin position="245"/>
        <end position="264"/>
    </location>
</feature>
<dbReference type="RefSeq" id="WP_108792020.1">
    <property type="nucleotide sequence ID" value="NZ_ONZG01000015.1"/>
</dbReference>
<feature type="transmembrane region" description="Helical" evidence="4">
    <location>
        <begin position="131"/>
        <end position="150"/>
    </location>
</feature>
<evidence type="ECO:0000313" key="6">
    <source>
        <dbReference type="Proteomes" id="UP000244898"/>
    </source>
</evidence>
<keyword evidence="1 4" id="KW-0812">Transmembrane</keyword>
<dbReference type="Pfam" id="PF07690">
    <property type="entry name" value="MFS_1"/>
    <property type="match status" value="1"/>
</dbReference>
<evidence type="ECO:0000313" key="5">
    <source>
        <dbReference type="EMBL" id="SPJ31008.1"/>
    </source>
</evidence>
<feature type="transmembrane region" description="Helical" evidence="4">
    <location>
        <begin position="162"/>
        <end position="182"/>
    </location>
</feature>
<dbReference type="GO" id="GO:0022857">
    <property type="term" value="F:transmembrane transporter activity"/>
    <property type="evidence" value="ECO:0007669"/>
    <property type="project" value="InterPro"/>
</dbReference>
<feature type="transmembrane region" description="Helical" evidence="4">
    <location>
        <begin position="73"/>
        <end position="92"/>
    </location>
</feature>
<keyword evidence="2 4" id="KW-1133">Transmembrane helix</keyword>
<dbReference type="Proteomes" id="UP000244898">
    <property type="component" value="Unassembled WGS sequence"/>
</dbReference>
<keyword evidence="6" id="KW-1185">Reference proteome</keyword>
<accession>A0A2R8CFG7</accession>
<gene>
    <name evidence="5" type="ORF">TRM7615_04545</name>
</gene>
<feature type="transmembrane region" description="Helical" evidence="4">
    <location>
        <begin position="210"/>
        <end position="233"/>
    </location>
</feature>
<dbReference type="Gene3D" id="1.20.1250.20">
    <property type="entry name" value="MFS general substrate transporter like domains"/>
    <property type="match status" value="1"/>
</dbReference>
<dbReference type="InterPro" id="IPR011701">
    <property type="entry name" value="MFS"/>
</dbReference>
<dbReference type="InterPro" id="IPR050327">
    <property type="entry name" value="Proton-linked_MCT"/>
</dbReference>
<organism evidence="5 6">
    <name type="scientific">Falsiruegeria mediterranea M17</name>
    <dbReference type="NCBI Taxonomy" id="1200281"/>
    <lineage>
        <taxon>Bacteria</taxon>
        <taxon>Pseudomonadati</taxon>
        <taxon>Pseudomonadota</taxon>
        <taxon>Alphaproteobacteria</taxon>
        <taxon>Rhodobacterales</taxon>
        <taxon>Roseobacteraceae</taxon>
        <taxon>Falsiruegeria</taxon>
    </lineage>
</organism>
<dbReference type="SUPFAM" id="SSF103473">
    <property type="entry name" value="MFS general substrate transporter"/>
    <property type="match status" value="1"/>
</dbReference>
<name>A0A2R8CFG7_9RHOB</name>
<feature type="transmembrane region" description="Helical" evidence="4">
    <location>
        <begin position="339"/>
        <end position="359"/>
    </location>
</feature>
<dbReference type="EMBL" id="ONZG01000015">
    <property type="protein sequence ID" value="SPJ31008.1"/>
    <property type="molecule type" value="Genomic_DNA"/>
</dbReference>
<feature type="transmembrane region" description="Helical" evidence="4">
    <location>
        <begin position="299"/>
        <end position="318"/>
    </location>
</feature>
<evidence type="ECO:0000256" key="2">
    <source>
        <dbReference type="ARBA" id="ARBA00022989"/>
    </source>
</evidence>
<evidence type="ECO:0008006" key="7">
    <source>
        <dbReference type="Google" id="ProtNLM"/>
    </source>
</evidence>
<feature type="transmembrane region" description="Helical" evidence="4">
    <location>
        <begin position="98"/>
        <end position="119"/>
    </location>
</feature>
<feature type="transmembrane region" description="Helical" evidence="4">
    <location>
        <begin position="365"/>
        <end position="384"/>
    </location>
</feature>
<evidence type="ECO:0000256" key="4">
    <source>
        <dbReference type="SAM" id="Phobius"/>
    </source>
</evidence>
<evidence type="ECO:0000256" key="1">
    <source>
        <dbReference type="ARBA" id="ARBA00022692"/>
    </source>
</evidence>
<feature type="transmembrane region" description="Helical" evidence="4">
    <location>
        <begin position="276"/>
        <end position="293"/>
    </location>
</feature>
<dbReference type="PANTHER" id="PTHR11360">
    <property type="entry name" value="MONOCARBOXYLATE TRANSPORTER"/>
    <property type="match status" value="1"/>
</dbReference>
<protein>
    <recommendedName>
        <fullName evidence="7">Major facilitator superfamily (MFS) profile domain-containing protein</fullName>
    </recommendedName>
</protein>
<keyword evidence="3 4" id="KW-0472">Membrane</keyword>
<dbReference type="PANTHER" id="PTHR11360:SF290">
    <property type="entry name" value="MONOCARBOXYLATE MFS PERMEASE"/>
    <property type="match status" value="1"/>
</dbReference>
<evidence type="ECO:0000256" key="3">
    <source>
        <dbReference type="ARBA" id="ARBA00023136"/>
    </source>
</evidence>
<sequence length="391" mass="41493">MKRDTAVLLLAFGQTLAWASLYYIFPALLLRWESDLGWSKADLTAAITIAVLVSATASPLAGRIIDHGKGAPMLGLSALVGGVSLILLSGVTEKWQFFAVWILIGLATSGCLYEPYFALITRARGAEAKTGIILVTLVAGFASTISYPAVYTLAEALGWRGAVQVFAALVILVVAPILWLGGHLLERDKRTKPATLEPKKRSRQFLKTPAFWYLALGFACLAMAHGAALQHLLPILDERGLSPEMAVLAASFIGPMQVAGRIAMMASERYLSNHGVAIAAFLAMSLSMVMLLISGASPVFLSGFVILFGSAYGTVSILRPLLAREILGEANFGAKSGALALPYLAGAAVAPYLGSLIWNLGGYDLMLVVLLGVITLGAALYLNAHRFRSTV</sequence>
<proteinExistence type="predicted"/>